<sequence length="162" mass="17688">MADHTPEELKDKFWSTLTSQQTVMLGLPGQAAGRPMTAMNDDDQTPGPLYFFTSSDTDLGEITGPTKAEMVFVSKHHDLFATAHGSLVPEPSREMIDKLWNPFVAAWFEGGKDDPKIRLLRLDGAEAEIWLDSNSLVAGAKMLLGSDPKKDLGGHNATVSME</sequence>
<evidence type="ECO:0000313" key="2">
    <source>
        <dbReference type="EMBL" id="NDU99534.1"/>
    </source>
</evidence>
<dbReference type="EMBL" id="JAAGAB010000001">
    <property type="protein sequence ID" value="NDU99534.1"/>
    <property type="molecule type" value="Genomic_DNA"/>
</dbReference>
<reference evidence="2 3" key="1">
    <citation type="submission" date="2020-02" db="EMBL/GenBank/DDBJ databases">
        <title>Pseudoroseicyclus tamarix, sp. nov., isolated from offshore sediment of a Tamarix chinensis forest.</title>
        <authorList>
            <person name="Gai Y."/>
        </authorList>
    </citation>
    <scope>NUCLEOTIDE SEQUENCE [LARGE SCALE GENOMIC DNA]</scope>
    <source>
        <strain evidence="2 3">CLL3-39</strain>
    </source>
</reference>
<organism evidence="2 3">
    <name type="scientific">Pseudoroseicyclus tamaricis</name>
    <dbReference type="NCBI Taxonomy" id="2705421"/>
    <lineage>
        <taxon>Bacteria</taxon>
        <taxon>Pseudomonadati</taxon>
        <taxon>Pseudomonadota</taxon>
        <taxon>Alphaproteobacteria</taxon>
        <taxon>Rhodobacterales</taxon>
        <taxon>Paracoccaceae</taxon>
        <taxon>Pseudoroseicyclus</taxon>
    </lineage>
</organism>
<dbReference type="AlphaFoldDB" id="A0A6B2JNM8"/>
<evidence type="ECO:0000313" key="3">
    <source>
        <dbReference type="Proteomes" id="UP000474757"/>
    </source>
</evidence>
<dbReference type="PANTHER" id="PTHR34818">
    <property type="entry name" value="PROTEIN BLI-3"/>
    <property type="match status" value="1"/>
</dbReference>
<dbReference type="Proteomes" id="UP000474757">
    <property type="component" value="Unassembled WGS sequence"/>
</dbReference>
<dbReference type="InterPro" id="IPR038725">
    <property type="entry name" value="YdaG_split_barrel_FMN-bd"/>
</dbReference>
<accession>A0A6B2JNM8</accession>
<keyword evidence="3" id="KW-1185">Reference proteome</keyword>
<dbReference type="SUPFAM" id="SSF50475">
    <property type="entry name" value="FMN-binding split barrel"/>
    <property type="match status" value="1"/>
</dbReference>
<dbReference type="InterPro" id="IPR012349">
    <property type="entry name" value="Split_barrel_FMN-bd"/>
</dbReference>
<protein>
    <submittedName>
        <fullName evidence="2">Pyridoxamine 5'-phosphate oxidase family protein</fullName>
    </submittedName>
</protein>
<feature type="domain" description="General stress protein FMN-binding split barrel" evidence="1">
    <location>
        <begin position="10"/>
        <end position="142"/>
    </location>
</feature>
<dbReference type="Gene3D" id="2.30.110.10">
    <property type="entry name" value="Electron Transport, Fmn-binding Protein, Chain A"/>
    <property type="match status" value="1"/>
</dbReference>
<gene>
    <name evidence="2" type="ORF">GZA08_00940</name>
</gene>
<dbReference type="RefSeq" id="WP_163889112.1">
    <property type="nucleotide sequence ID" value="NZ_JAAFYS010000001.1"/>
</dbReference>
<comment type="caution">
    <text evidence="2">The sequence shown here is derived from an EMBL/GenBank/DDBJ whole genome shotgun (WGS) entry which is preliminary data.</text>
</comment>
<dbReference type="PANTHER" id="PTHR34818:SF1">
    <property type="entry name" value="PROTEIN BLI-3"/>
    <property type="match status" value="1"/>
</dbReference>
<name>A0A6B2JNM8_9RHOB</name>
<dbReference type="InterPro" id="IPR052917">
    <property type="entry name" value="Stress-Dev_Protein"/>
</dbReference>
<proteinExistence type="predicted"/>
<dbReference type="Pfam" id="PF16242">
    <property type="entry name" value="Pyrid_ox_like"/>
    <property type="match status" value="1"/>
</dbReference>
<evidence type="ECO:0000259" key="1">
    <source>
        <dbReference type="Pfam" id="PF16242"/>
    </source>
</evidence>